<dbReference type="EMBL" id="WPRH01000809">
    <property type="protein sequence ID" value="MVI57184.1"/>
    <property type="molecule type" value="Genomic_DNA"/>
</dbReference>
<feature type="non-terminal residue" evidence="8">
    <location>
        <position position="1"/>
    </location>
</feature>
<dbReference type="InterPro" id="IPR027417">
    <property type="entry name" value="P-loop_NTPase"/>
</dbReference>
<name>A0A6B0BA99_STAAU</name>
<evidence type="ECO:0000256" key="4">
    <source>
        <dbReference type="ARBA" id="ARBA00022763"/>
    </source>
</evidence>
<dbReference type="SUPFAM" id="SSF52540">
    <property type="entry name" value="P-loop containing nucleoside triphosphate hydrolases"/>
    <property type="match status" value="1"/>
</dbReference>
<evidence type="ECO:0000313" key="9">
    <source>
        <dbReference type="Proteomes" id="UP000433366"/>
    </source>
</evidence>
<dbReference type="PANTHER" id="PTHR11059">
    <property type="entry name" value="DNA REPAIR PROTEIN RECN"/>
    <property type="match status" value="1"/>
</dbReference>
<proteinExistence type="inferred from homology"/>
<evidence type="ECO:0000256" key="5">
    <source>
        <dbReference type="ARBA" id="ARBA00022840"/>
    </source>
</evidence>
<dbReference type="Gene3D" id="3.40.50.300">
    <property type="entry name" value="P-loop containing nucleotide triphosphate hydrolases"/>
    <property type="match status" value="1"/>
</dbReference>
<dbReference type="InterPro" id="IPR004604">
    <property type="entry name" value="DNA_recomb/repair_RecN"/>
</dbReference>
<dbReference type="GO" id="GO:0006310">
    <property type="term" value="P:DNA recombination"/>
    <property type="evidence" value="ECO:0007669"/>
    <property type="project" value="InterPro"/>
</dbReference>
<organism evidence="8 9">
    <name type="scientific">Staphylococcus aureus</name>
    <dbReference type="NCBI Taxonomy" id="1280"/>
    <lineage>
        <taxon>Bacteria</taxon>
        <taxon>Bacillati</taxon>
        <taxon>Bacillota</taxon>
        <taxon>Bacilli</taxon>
        <taxon>Bacillales</taxon>
        <taxon>Staphylococcaceae</taxon>
        <taxon>Staphylococcus</taxon>
    </lineage>
</organism>
<evidence type="ECO:0000256" key="6">
    <source>
        <dbReference type="ARBA" id="ARBA00023204"/>
    </source>
</evidence>
<sequence length="107" mass="11947">GQTAILFDEVDSGVSGQAAQKMAEKMRDIAEYIQVICISHLPQVASMSDHHLLISKSSKDDRTTTQVQELIGDDKVDEIARMISGASVTDLTRENAREMIQHNQRHR</sequence>
<gene>
    <name evidence="8" type="ORF">GO793_15170</name>
</gene>
<dbReference type="GO" id="GO:0043590">
    <property type="term" value="C:bacterial nucleoid"/>
    <property type="evidence" value="ECO:0007669"/>
    <property type="project" value="TreeGrafter"/>
</dbReference>
<dbReference type="GO" id="GO:0009432">
    <property type="term" value="P:SOS response"/>
    <property type="evidence" value="ECO:0007669"/>
    <property type="project" value="TreeGrafter"/>
</dbReference>
<evidence type="ECO:0000256" key="3">
    <source>
        <dbReference type="ARBA" id="ARBA00022741"/>
    </source>
</evidence>
<dbReference type="AlphaFoldDB" id="A0A6B0BA99"/>
<dbReference type="Proteomes" id="UP000433366">
    <property type="component" value="Unassembled WGS sequence"/>
</dbReference>
<keyword evidence="6" id="KW-0234">DNA repair</keyword>
<dbReference type="GO" id="GO:0006281">
    <property type="term" value="P:DNA repair"/>
    <property type="evidence" value="ECO:0007669"/>
    <property type="project" value="UniProtKB-KW"/>
</dbReference>
<reference evidence="8 9" key="1">
    <citation type="submission" date="2019-11" db="EMBL/GenBank/DDBJ databases">
        <title>Implementation of targeted gown and glove precautions to prevent Staphylococcus aureus acquisition in community-based nursing homes.</title>
        <authorList>
            <person name="Stine O.C."/>
        </authorList>
    </citation>
    <scope>NUCLEOTIDE SEQUENCE [LARGE SCALE GENOMIC DNA]</scope>
    <source>
        <strain evidence="8 9">S_4031.LGMP.AI</strain>
    </source>
</reference>
<dbReference type="GO" id="GO:0005524">
    <property type="term" value="F:ATP binding"/>
    <property type="evidence" value="ECO:0007669"/>
    <property type="project" value="UniProtKB-KW"/>
</dbReference>
<accession>A0A6B0BA99</accession>
<evidence type="ECO:0000256" key="7">
    <source>
        <dbReference type="ARBA" id="ARBA00033408"/>
    </source>
</evidence>
<keyword evidence="4" id="KW-0227">DNA damage</keyword>
<dbReference type="PANTHER" id="PTHR11059:SF0">
    <property type="entry name" value="DNA REPAIR PROTEIN RECN"/>
    <property type="match status" value="1"/>
</dbReference>
<comment type="caution">
    <text evidence="8">The sequence shown here is derived from an EMBL/GenBank/DDBJ whole genome shotgun (WGS) entry which is preliminary data.</text>
</comment>
<keyword evidence="3" id="KW-0547">Nucleotide-binding</keyword>
<protein>
    <recommendedName>
        <fullName evidence="2">DNA repair protein RecN</fullName>
    </recommendedName>
    <alternativeName>
        <fullName evidence="7">Recombination protein N</fullName>
    </alternativeName>
</protein>
<comment type="similarity">
    <text evidence="1">Belongs to the RecN family.</text>
</comment>
<evidence type="ECO:0000256" key="2">
    <source>
        <dbReference type="ARBA" id="ARBA00021315"/>
    </source>
</evidence>
<keyword evidence="5" id="KW-0067">ATP-binding</keyword>
<evidence type="ECO:0000256" key="1">
    <source>
        <dbReference type="ARBA" id="ARBA00009441"/>
    </source>
</evidence>
<evidence type="ECO:0000313" key="8">
    <source>
        <dbReference type="EMBL" id="MVI57184.1"/>
    </source>
</evidence>